<evidence type="ECO:0000313" key="1">
    <source>
        <dbReference type="EMBL" id="EET62766.1"/>
    </source>
</evidence>
<reference evidence="1" key="1">
    <citation type="submission" date="2009-07" db="EMBL/GenBank/DDBJ databases">
        <authorList>
            <person name="Weinstock G."/>
            <person name="Sodergren E."/>
            <person name="Clifton S."/>
            <person name="Fulton L."/>
            <person name="Fulton B."/>
            <person name="Courtney L."/>
            <person name="Fronick C."/>
            <person name="Harrison M."/>
            <person name="Strong C."/>
            <person name="Farmer C."/>
            <person name="Delahaunty K."/>
            <person name="Markovic C."/>
            <person name="Hall O."/>
            <person name="Minx P."/>
            <person name="Tomlinson C."/>
            <person name="Mitreva M."/>
            <person name="Nelson J."/>
            <person name="Hou S."/>
            <person name="Wollam A."/>
            <person name="Pepin K.H."/>
            <person name="Johnson M."/>
            <person name="Bhonagiri V."/>
            <person name="Nash W.E."/>
            <person name="Warren W."/>
            <person name="Chinwalla A."/>
            <person name="Mardis E.R."/>
            <person name="Wilson R.K."/>
        </authorList>
    </citation>
    <scope>NUCLEOTIDE SEQUENCE [LARGE SCALE GENOMIC DNA]</scope>
    <source>
        <strain evidence="1">DSM 14469</strain>
    </source>
</reference>
<accession>C6L927</accession>
<protein>
    <submittedName>
        <fullName evidence="1">Uncharacterized protein</fullName>
    </submittedName>
</protein>
<comment type="caution">
    <text evidence="1">The sequence shown here is derived from an EMBL/GenBank/DDBJ whole genome shotgun (WGS) entry which is preliminary data.</text>
</comment>
<dbReference type="EMBL" id="ACCL02000001">
    <property type="protein sequence ID" value="EET62766.1"/>
    <property type="molecule type" value="Genomic_DNA"/>
</dbReference>
<evidence type="ECO:0000313" key="2">
    <source>
        <dbReference type="Proteomes" id="UP000005561"/>
    </source>
</evidence>
<proteinExistence type="predicted"/>
<name>C6L927_9FIRM</name>
<dbReference type="Proteomes" id="UP000005561">
    <property type="component" value="Unassembled WGS sequence"/>
</dbReference>
<organism evidence="1 2">
    <name type="scientific">Marvinbryantia formatexigens DSM 14469</name>
    <dbReference type="NCBI Taxonomy" id="478749"/>
    <lineage>
        <taxon>Bacteria</taxon>
        <taxon>Bacillati</taxon>
        <taxon>Bacillota</taxon>
        <taxon>Clostridia</taxon>
        <taxon>Lachnospirales</taxon>
        <taxon>Lachnospiraceae</taxon>
        <taxon>Marvinbryantia</taxon>
    </lineage>
</organism>
<sequence length="43" mass="5098">MHHIISAKRNNLNGHPHTNSLFSVKTMHYIKLNYIRNAKGRQR</sequence>
<dbReference type="AlphaFoldDB" id="C6L927"/>
<keyword evidence="2" id="KW-1185">Reference proteome</keyword>
<gene>
    <name evidence="1" type="ORF">BRYFOR_05117</name>
</gene>